<name>D2S855_GEOOG</name>
<dbReference type="HOGENOM" id="CLU_2034728_0_0_11"/>
<reference evidence="4" key="2">
    <citation type="submission" date="2010-01" db="EMBL/GenBank/DDBJ databases">
        <title>The complete genome of Geodermatophilus obscurus DSM 43160.</title>
        <authorList>
            <consortium name="US DOE Joint Genome Institute (JGI-PGF)"/>
            <person name="Lucas S."/>
            <person name="Copeland A."/>
            <person name="Lapidus A."/>
            <person name="Glavina del Rio T."/>
            <person name="Dalin E."/>
            <person name="Tice H."/>
            <person name="Bruce D."/>
            <person name="Goodwin L."/>
            <person name="Pitluck S."/>
            <person name="Kyrpides N."/>
            <person name="Mavromatis K."/>
            <person name="Ivanova N."/>
            <person name="Munk A.C."/>
            <person name="Brettin T."/>
            <person name="Detter J.C."/>
            <person name="Han C."/>
            <person name="Larimer F."/>
            <person name="Land M."/>
            <person name="Hauser L."/>
            <person name="Markowitz V."/>
            <person name="Cheng J.-F."/>
            <person name="Hugenholtz P."/>
            <person name="Woyke T."/>
            <person name="Wu D."/>
            <person name="Jando M."/>
            <person name="Schneider S."/>
            <person name="Klenk H.-P."/>
            <person name="Eisen J.A."/>
        </authorList>
    </citation>
    <scope>NUCLEOTIDE SEQUENCE [LARGE SCALE GENOMIC DNA]</scope>
    <source>
        <strain evidence="4">ATCC 25078 / DSM 43160 / JCM 3152 / KCC A-0152 / KCTC 9177 / NBRC 13315 / NRRL B-3577 / G-20</strain>
    </source>
</reference>
<evidence type="ECO:0000313" key="4">
    <source>
        <dbReference type="Proteomes" id="UP000001382"/>
    </source>
</evidence>
<reference evidence="3 4" key="1">
    <citation type="journal article" date="2010" name="Stand. Genomic Sci.">
        <title>Complete genome sequence of Geodermatophilus obscurus type strain (G-20).</title>
        <authorList>
            <person name="Ivanova N."/>
            <person name="Sikorski J."/>
            <person name="Jando M."/>
            <person name="Munk C."/>
            <person name="Lapidus A."/>
            <person name="Glavina Del Rio T."/>
            <person name="Copeland A."/>
            <person name="Tice H."/>
            <person name="Cheng J.-F."/>
            <person name="Lucas S."/>
            <person name="Chen F."/>
            <person name="Nolan M."/>
            <person name="Bruce D."/>
            <person name="Goodwin L."/>
            <person name="Pitluck S."/>
            <person name="Mavromatis K."/>
            <person name="Mikhailova N."/>
            <person name="Pati A."/>
            <person name="Chen A."/>
            <person name="Palaniappan K."/>
            <person name="Land M."/>
            <person name="Hauser L."/>
            <person name="Chang Y.-J."/>
            <person name="Jeffries C.D."/>
            <person name="Meincke L."/>
            <person name="Brettin T."/>
            <person name="Detter J.C."/>
            <person name="Detter J.C."/>
            <person name="Rohde M."/>
            <person name="Goeker M."/>
            <person name="Bristow J."/>
            <person name="Eisen J.A."/>
            <person name="Markowitz V."/>
            <person name="Hugenholtz P."/>
            <person name="Kyrpides N.C."/>
            <person name="Klenk H.-P."/>
        </authorList>
    </citation>
    <scope>NUCLEOTIDE SEQUENCE [LARGE SCALE GENOMIC DNA]</scope>
    <source>
        <strain evidence="4">ATCC 25078 / DSM 43160 / JCM 3152 / KCC A-0152 / KCTC 9177 / NBRC 13315 / NRRL B-3577 / G-20</strain>
    </source>
</reference>
<keyword evidence="2" id="KW-0472">Membrane</keyword>
<feature type="coiled-coil region" evidence="1">
    <location>
        <begin position="43"/>
        <end position="95"/>
    </location>
</feature>
<keyword evidence="2" id="KW-1133">Transmembrane helix</keyword>
<protein>
    <submittedName>
        <fullName evidence="3">Uncharacterized protein</fullName>
    </submittedName>
</protein>
<sequence>MLRRGKSVRVMTGTAHGTVSATGTLTGRAYAVVPESPSADELAEWLRRRIAQVQEEINEVRANVASARADLGHRIAQVEQEARNADAQLDAKLVRAMTDRIRAEVGGLFLVVIGTAISAAG</sequence>
<evidence type="ECO:0000313" key="3">
    <source>
        <dbReference type="EMBL" id="ADB73477.1"/>
    </source>
</evidence>
<proteinExistence type="predicted"/>
<dbReference type="Proteomes" id="UP000001382">
    <property type="component" value="Chromosome"/>
</dbReference>
<dbReference type="EMBL" id="CP001867">
    <property type="protein sequence ID" value="ADB73477.1"/>
    <property type="molecule type" value="Genomic_DNA"/>
</dbReference>
<keyword evidence="1" id="KW-0175">Coiled coil</keyword>
<accession>D2S855</accession>
<dbReference type="AlphaFoldDB" id="D2S855"/>
<keyword evidence="2" id="KW-0812">Transmembrane</keyword>
<organism evidence="3 4">
    <name type="scientific">Geodermatophilus obscurus (strain ATCC 25078 / DSM 43160 / JCM 3152 / CCUG 61914 / KCC A-0152 / KCTC 9177 / NBRC 13315 / NRRL B-3577 / G-20)</name>
    <dbReference type="NCBI Taxonomy" id="526225"/>
    <lineage>
        <taxon>Bacteria</taxon>
        <taxon>Bacillati</taxon>
        <taxon>Actinomycetota</taxon>
        <taxon>Actinomycetes</taxon>
        <taxon>Geodermatophilales</taxon>
        <taxon>Geodermatophilaceae</taxon>
        <taxon>Geodermatophilus</taxon>
    </lineage>
</organism>
<feature type="transmembrane region" description="Helical" evidence="2">
    <location>
        <begin position="101"/>
        <end position="120"/>
    </location>
</feature>
<evidence type="ECO:0000256" key="1">
    <source>
        <dbReference type="SAM" id="Coils"/>
    </source>
</evidence>
<dbReference type="KEGG" id="gob:Gobs_0704"/>
<keyword evidence="4" id="KW-1185">Reference proteome</keyword>
<gene>
    <name evidence="3" type="ordered locus">Gobs_0704</name>
</gene>
<evidence type="ECO:0000256" key="2">
    <source>
        <dbReference type="SAM" id="Phobius"/>
    </source>
</evidence>